<evidence type="ECO:0000313" key="4">
    <source>
        <dbReference type="EMBL" id="KIK25200.1"/>
    </source>
</evidence>
<dbReference type="InterPro" id="IPR051556">
    <property type="entry name" value="N-term/lysine_N-AcTrnsfr"/>
</dbReference>
<evidence type="ECO:0000256" key="2">
    <source>
        <dbReference type="ARBA" id="ARBA00023315"/>
    </source>
</evidence>
<reference evidence="4 5" key="1">
    <citation type="submission" date="2014-04" db="EMBL/GenBank/DDBJ databases">
        <authorList>
            <consortium name="DOE Joint Genome Institute"/>
            <person name="Kuo A."/>
            <person name="Kohler A."/>
            <person name="Costa M.D."/>
            <person name="Nagy L.G."/>
            <person name="Floudas D."/>
            <person name="Copeland A."/>
            <person name="Barry K.W."/>
            <person name="Cichocki N."/>
            <person name="Veneault-Fourrey C."/>
            <person name="LaButti K."/>
            <person name="Lindquist E.A."/>
            <person name="Lipzen A."/>
            <person name="Lundell T."/>
            <person name="Morin E."/>
            <person name="Murat C."/>
            <person name="Sun H."/>
            <person name="Tunlid A."/>
            <person name="Henrissat B."/>
            <person name="Grigoriev I.V."/>
            <person name="Hibbett D.S."/>
            <person name="Martin F."/>
            <person name="Nordberg H.P."/>
            <person name="Cantor M.N."/>
            <person name="Hua S.X."/>
        </authorList>
    </citation>
    <scope>NUCLEOTIDE SEQUENCE [LARGE SCALE GENOMIC DNA]</scope>
    <source>
        <strain evidence="4 5">441</strain>
    </source>
</reference>
<dbReference type="OrthoDB" id="2676560at2759"/>
<protein>
    <recommendedName>
        <fullName evidence="3">N-acetyltransferase domain-containing protein</fullName>
    </recommendedName>
</protein>
<dbReference type="GO" id="GO:0016747">
    <property type="term" value="F:acyltransferase activity, transferring groups other than amino-acyl groups"/>
    <property type="evidence" value="ECO:0007669"/>
    <property type="project" value="InterPro"/>
</dbReference>
<proteinExistence type="predicted"/>
<dbReference type="PANTHER" id="PTHR42919">
    <property type="entry name" value="N-ALPHA-ACETYLTRANSFERASE"/>
    <property type="match status" value="1"/>
</dbReference>
<dbReference type="PROSITE" id="PS51186">
    <property type="entry name" value="GNAT"/>
    <property type="match status" value="1"/>
</dbReference>
<name>A0A0C9YJR6_9AGAM</name>
<keyword evidence="1" id="KW-0808">Transferase</keyword>
<dbReference type="Pfam" id="PF00583">
    <property type="entry name" value="Acetyltransf_1"/>
    <property type="match status" value="1"/>
</dbReference>
<evidence type="ECO:0000313" key="5">
    <source>
        <dbReference type="Proteomes" id="UP000054018"/>
    </source>
</evidence>
<evidence type="ECO:0000259" key="3">
    <source>
        <dbReference type="PROSITE" id="PS51186"/>
    </source>
</evidence>
<dbReference type="AlphaFoldDB" id="A0A0C9YJR6"/>
<dbReference type="HOGENOM" id="CLU_1806964_0_0_1"/>
<feature type="domain" description="N-acetyltransferase" evidence="3">
    <location>
        <begin position="1"/>
        <end position="143"/>
    </location>
</feature>
<sequence length="143" mass="16320">MVVRRHFFCSFYHPNTSRITDGGEYFASTYPAKANLVNHGVTFTWVHGQTNTAVGYVQLTHLVDDEEHLHVLVTGLAVSEAFRRRGFGRAMLLHIIASVPAKEIWVEVQEDNHPVRKLYAECGFVGRKKQETLTRRITIRSLP</sequence>
<dbReference type="SUPFAM" id="SSF55729">
    <property type="entry name" value="Acyl-CoA N-acyltransferases (Nat)"/>
    <property type="match status" value="1"/>
</dbReference>
<dbReference type="InterPro" id="IPR000182">
    <property type="entry name" value="GNAT_dom"/>
</dbReference>
<dbReference type="InterPro" id="IPR016181">
    <property type="entry name" value="Acyl_CoA_acyltransferase"/>
</dbReference>
<gene>
    <name evidence="4" type="ORF">PISMIDRAFT_677454</name>
</gene>
<accession>A0A0C9YJR6</accession>
<dbReference type="Gene3D" id="3.40.630.30">
    <property type="match status" value="1"/>
</dbReference>
<keyword evidence="2" id="KW-0012">Acyltransferase</keyword>
<organism evidence="4 5">
    <name type="scientific">Pisolithus microcarpus 441</name>
    <dbReference type="NCBI Taxonomy" id="765257"/>
    <lineage>
        <taxon>Eukaryota</taxon>
        <taxon>Fungi</taxon>
        <taxon>Dikarya</taxon>
        <taxon>Basidiomycota</taxon>
        <taxon>Agaricomycotina</taxon>
        <taxon>Agaricomycetes</taxon>
        <taxon>Agaricomycetidae</taxon>
        <taxon>Boletales</taxon>
        <taxon>Sclerodermatineae</taxon>
        <taxon>Pisolithaceae</taxon>
        <taxon>Pisolithus</taxon>
    </lineage>
</organism>
<evidence type="ECO:0000256" key="1">
    <source>
        <dbReference type="ARBA" id="ARBA00022679"/>
    </source>
</evidence>
<dbReference type="CDD" id="cd04301">
    <property type="entry name" value="NAT_SF"/>
    <property type="match status" value="1"/>
</dbReference>
<reference evidence="5" key="2">
    <citation type="submission" date="2015-01" db="EMBL/GenBank/DDBJ databases">
        <title>Evolutionary Origins and Diversification of the Mycorrhizal Mutualists.</title>
        <authorList>
            <consortium name="DOE Joint Genome Institute"/>
            <consortium name="Mycorrhizal Genomics Consortium"/>
            <person name="Kohler A."/>
            <person name="Kuo A."/>
            <person name="Nagy L.G."/>
            <person name="Floudas D."/>
            <person name="Copeland A."/>
            <person name="Barry K.W."/>
            <person name="Cichocki N."/>
            <person name="Veneault-Fourrey C."/>
            <person name="LaButti K."/>
            <person name="Lindquist E.A."/>
            <person name="Lipzen A."/>
            <person name="Lundell T."/>
            <person name="Morin E."/>
            <person name="Murat C."/>
            <person name="Riley R."/>
            <person name="Ohm R."/>
            <person name="Sun H."/>
            <person name="Tunlid A."/>
            <person name="Henrissat B."/>
            <person name="Grigoriev I.V."/>
            <person name="Hibbett D.S."/>
            <person name="Martin F."/>
        </authorList>
    </citation>
    <scope>NUCLEOTIDE SEQUENCE [LARGE SCALE GENOMIC DNA]</scope>
    <source>
        <strain evidence="5">441</strain>
    </source>
</reference>
<keyword evidence="5" id="KW-1185">Reference proteome</keyword>
<dbReference type="PANTHER" id="PTHR42919:SF8">
    <property type="entry name" value="N-ALPHA-ACETYLTRANSFERASE 50"/>
    <property type="match status" value="1"/>
</dbReference>
<dbReference type="EMBL" id="KN833710">
    <property type="protein sequence ID" value="KIK25200.1"/>
    <property type="molecule type" value="Genomic_DNA"/>
</dbReference>
<dbReference type="Proteomes" id="UP000054018">
    <property type="component" value="Unassembled WGS sequence"/>
</dbReference>